<dbReference type="EMBL" id="JACIEN010000003">
    <property type="protein sequence ID" value="MBB4018087.1"/>
    <property type="molecule type" value="Genomic_DNA"/>
</dbReference>
<organism evidence="1 2">
    <name type="scientific">Chelatococcus caeni</name>
    <dbReference type="NCBI Taxonomy" id="1348468"/>
    <lineage>
        <taxon>Bacteria</taxon>
        <taxon>Pseudomonadati</taxon>
        <taxon>Pseudomonadota</taxon>
        <taxon>Alphaproteobacteria</taxon>
        <taxon>Hyphomicrobiales</taxon>
        <taxon>Chelatococcaceae</taxon>
        <taxon>Chelatococcus</taxon>
    </lineage>
</organism>
<proteinExistence type="predicted"/>
<protein>
    <submittedName>
        <fullName evidence="1">Uncharacterized protein YodC (DUF2158 family)</fullName>
    </submittedName>
</protein>
<reference evidence="1 2" key="1">
    <citation type="submission" date="2020-08" db="EMBL/GenBank/DDBJ databases">
        <title>Genomic Encyclopedia of Type Strains, Phase IV (KMG-IV): sequencing the most valuable type-strain genomes for metagenomic binning, comparative biology and taxonomic classification.</title>
        <authorList>
            <person name="Goeker M."/>
        </authorList>
    </citation>
    <scope>NUCLEOTIDE SEQUENCE [LARGE SCALE GENOMIC DNA]</scope>
    <source>
        <strain evidence="1 2">DSM 103737</strain>
    </source>
</reference>
<name>A0A840C6T5_9HYPH</name>
<dbReference type="Proteomes" id="UP000577362">
    <property type="component" value="Unassembled WGS sequence"/>
</dbReference>
<accession>A0A840C6T5</accession>
<dbReference type="AlphaFoldDB" id="A0A840C6T5"/>
<evidence type="ECO:0000313" key="1">
    <source>
        <dbReference type="EMBL" id="MBB4018087.1"/>
    </source>
</evidence>
<evidence type="ECO:0000313" key="2">
    <source>
        <dbReference type="Proteomes" id="UP000577362"/>
    </source>
</evidence>
<keyword evidence="2" id="KW-1185">Reference proteome</keyword>
<gene>
    <name evidence="1" type="ORF">GGR16_003121</name>
</gene>
<dbReference type="RefSeq" id="WP_183317130.1">
    <property type="nucleotide sequence ID" value="NZ_JACIEN010000003.1"/>
</dbReference>
<sequence length="72" mass="7501">MKFSPGDVVMLKSGSVPLTVVAATEEGIALTWYADTEETFHSAILPADCLVTTAHEVDEEDGGDGEGFGGVE</sequence>
<comment type="caution">
    <text evidence="1">The sequence shown here is derived from an EMBL/GenBank/DDBJ whole genome shotgun (WGS) entry which is preliminary data.</text>
</comment>